<dbReference type="KEGG" id="eba:p1B253"/>
<organism evidence="1 2">
    <name type="scientific">Aromatoleum aromaticum (strain DSM 19018 / LMG 30748 / EbN1)</name>
    <name type="common">Azoarcus sp. (strain EbN1)</name>
    <dbReference type="NCBI Taxonomy" id="76114"/>
    <lineage>
        <taxon>Bacteria</taxon>
        <taxon>Pseudomonadati</taxon>
        <taxon>Pseudomonadota</taxon>
        <taxon>Betaproteobacteria</taxon>
        <taxon>Rhodocyclales</taxon>
        <taxon>Rhodocyclaceae</taxon>
        <taxon>Aromatoleum</taxon>
    </lineage>
</organism>
<protein>
    <submittedName>
        <fullName evidence="1">Uncharacterized protein</fullName>
    </submittedName>
</protein>
<keyword evidence="1" id="KW-0614">Plasmid</keyword>
<dbReference type="EMBL" id="CR555307">
    <property type="protein sequence ID" value="CAI10439.1"/>
    <property type="molecule type" value="Genomic_DNA"/>
</dbReference>
<geneLocation type="plasmid" evidence="2">
    <name>pAzo1</name>
</geneLocation>
<dbReference type="HOGENOM" id="CLU_2021932_0_0_4"/>
<accession>Q5NWX5</accession>
<reference evidence="1 2" key="1">
    <citation type="journal article" date="2005" name="Arch. Microbiol.">
        <title>The genome sequence of an anaerobic aromatic-degrading denitrifying bacterium, strain EbN1.</title>
        <authorList>
            <person name="Rabus R."/>
            <person name="Kube M."/>
            <person name="Heider J."/>
            <person name="Beck A."/>
            <person name="Heitmann K."/>
            <person name="Widdel F."/>
            <person name="Reinhardt R."/>
        </authorList>
    </citation>
    <scope>NUCLEOTIDE SEQUENCE [LARGE SCALE GENOMIC DNA]</scope>
    <source>
        <strain evidence="1 2">EbN1</strain>
        <plasmid evidence="2">Plasmid pAzo1</plasmid>
    </source>
</reference>
<dbReference type="RefSeq" id="WP_011254740.1">
    <property type="nucleotide sequence ID" value="NC_006823.1"/>
</dbReference>
<evidence type="ECO:0000313" key="1">
    <source>
        <dbReference type="EMBL" id="CAI10439.1"/>
    </source>
</evidence>
<name>Q5NWX5_AROAE</name>
<dbReference type="Proteomes" id="UP000006552">
    <property type="component" value="Plasmid 1"/>
</dbReference>
<gene>
    <name evidence="1" type="ORF">p1B253</name>
</gene>
<keyword evidence="2" id="KW-1185">Reference proteome</keyword>
<sequence length="122" mass="13948">MGYGLNHDQVELMKGPTLSSSLPVVFDNSEKIDGIVMRCPECDRTVPDVLVRGRVQRPTVHVAVVDAGCYCEHCDTFGMQTLRFYDDGRAMFFNGKAWKEFDADPPSFWDRAKRYFAPRHNI</sequence>
<dbReference type="AlphaFoldDB" id="Q5NWX5"/>
<evidence type="ECO:0000313" key="2">
    <source>
        <dbReference type="Proteomes" id="UP000006552"/>
    </source>
</evidence>
<proteinExistence type="predicted"/>